<gene>
    <name evidence="1" type="ORF">GCM10007939_10520</name>
</gene>
<dbReference type="RefSeq" id="WP_284376747.1">
    <property type="nucleotide sequence ID" value="NZ_BSNN01000002.1"/>
</dbReference>
<comment type="caution">
    <text evidence="1">The sequence shown here is derived from an EMBL/GenBank/DDBJ whole genome shotgun (WGS) entry which is preliminary data.</text>
</comment>
<dbReference type="EMBL" id="BSNN01000002">
    <property type="protein sequence ID" value="GLQ34769.1"/>
    <property type="molecule type" value="Genomic_DNA"/>
</dbReference>
<reference evidence="2" key="1">
    <citation type="journal article" date="2019" name="Int. J. Syst. Evol. Microbiol.">
        <title>The Global Catalogue of Microorganisms (GCM) 10K type strain sequencing project: providing services to taxonomists for standard genome sequencing and annotation.</title>
        <authorList>
            <consortium name="The Broad Institute Genomics Platform"/>
            <consortium name="The Broad Institute Genome Sequencing Center for Infectious Disease"/>
            <person name="Wu L."/>
            <person name="Ma J."/>
        </authorList>
    </citation>
    <scope>NUCLEOTIDE SEQUENCE [LARGE SCALE GENOMIC DNA]</scope>
    <source>
        <strain evidence="2">NBRC 110140</strain>
    </source>
</reference>
<name>A0ABQ5VUE1_9RHOB</name>
<organism evidence="1 2">
    <name type="scientific">Amylibacter marinus</name>
    <dbReference type="NCBI Taxonomy" id="1475483"/>
    <lineage>
        <taxon>Bacteria</taxon>
        <taxon>Pseudomonadati</taxon>
        <taxon>Pseudomonadota</taxon>
        <taxon>Alphaproteobacteria</taxon>
        <taxon>Rhodobacterales</taxon>
        <taxon>Paracoccaceae</taxon>
        <taxon>Amylibacter</taxon>
    </lineage>
</organism>
<sequence>MKFDLKGKMLFSLPIVVTIFMTATGSLLGMSKPSWACKPNTQRLEVYVGYNWDEFTALEKIRYKFDHKVPERLYQDWLDNHQPW</sequence>
<evidence type="ECO:0000313" key="2">
    <source>
        <dbReference type="Proteomes" id="UP001156694"/>
    </source>
</evidence>
<protein>
    <submittedName>
        <fullName evidence="1">Uncharacterized protein</fullName>
    </submittedName>
</protein>
<accession>A0ABQ5VUE1</accession>
<evidence type="ECO:0000313" key="1">
    <source>
        <dbReference type="EMBL" id="GLQ34769.1"/>
    </source>
</evidence>
<proteinExistence type="predicted"/>
<keyword evidence="2" id="KW-1185">Reference proteome</keyword>
<dbReference type="Proteomes" id="UP001156694">
    <property type="component" value="Unassembled WGS sequence"/>
</dbReference>